<protein>
    <recommendedName>
        <fullName evidence="3">RteC protein</fullName>
    </recommendedName>
</protein>
<evidence type="ECO:0008006" key="3">
    <source>
        <dbReference type="Google" id="ProtNLM"/>
    </source>
</evidence>
<name>A0ABQ1V7E7_9BACT</name>
<dbReference type="EMBL" id="BMIU01000019">
    <property type="protein sequence ID" value="GGF42599.1"/>
    <property type="molecule type" value="Genomic_DNA"/>
</dbReference>
<dbReference type="RefSeq" id="WP_137404339.1">
    <property type="nucleotide sequence ID" value="NZ_BMIU01000019.1"/>
</dbReference>
<organism evidence="1 2">
    <name type="scientific">Echinicola rosea</name>
    <dbReference type="NCBI Taxonomy" id="1807691"/>
    <lineage>
        <taxon>Bacteria</taxon>
        <taxon>Pseudomonadati</taxon>
        <taxon>Bacteroidota</taxon>
        <taxon>Cytophagia</taxon>
        <taxon>Cytophagales</taxon>
        <taxon>Cyclobacteriaceae</taxon>
        <taxon>Echinicola</taxon>
    </lineage>
</organism>
<dbReference type="Pfam" id="PF09357">
    <property type="entry name" value="RteC"/>
    <property type="match status" value="1"/>
</dbReference>
<evidence type="ECO:0000313" key="2">
    <source>
        <dbReference type="Proteomes" id="UP000647339"/>
    </source>
</evidence>
<accession>A0ABQ1V7E7</accession>
<gene>
    <name evidence="1" type="ORF">GCM10011339_33840</name>
</gene>
<comment type="caution">
    <text evidence="1">The sequence shown here is derived from an EMBL/GenBank/DDBJ whole genome shotgun (WGS) entry which is preliminary data.</text>
</comment>
<dbReference type="Proteomes" id="UP000647339">
    <property type="component" value="Unassembled WGS sequence"/>
</dbReference>
<sequence length="280" mass="32911">MILEQYAHQLKKELENDLSLISLQGRDKLIQLESAFQHTEQVLGKLNGFVCTYTFDGQEEEIHFFKRIKPRFQSESIYYAELFILESNRPLTGKQAQRDYFLEEQRSLKGYMDRHRALYNYMLLDQRHFDTQYFLRRARSDVSLPHGYHSTIDNRCCTVHSIQVSTLQAVLRINQYMQEMLQELDGVKSPAQPPSKLKWTAQKVQLVELIYALKVCNVFNNGEIGIKELARNLEQILGTKIGDIYRIFQEIRIRKKGRTVFLDNLREKLEGYMEEGDGMG</sequence>
<keyword evidence="2" id="KW-1185">Reference proteome</keyword>
<evidence type="ECO:0000313" key="1">
    <source>
        <dbReference type="EMBL" id="GGF42599.1"/>
    </source>
</evidence>
<dbReference type="InterPro" id="IPR018534">
    <property type="entry name" value="Tet_reg_excision_RteC"/>
</dbReference>
<proteinExistence type="predicted"/>
<reference evidence="2" key="1">
    <citation type="journal article" date="2019" name="Int. J. Syst. Evol. Microbiol.">
        <title>The Global Catalogue of Microorganisms (GCM) 10K type strain sequencing project: providing services to taxonomists for standard genome sequencing and annotation.</title>
        <authorList>
            <consortium name="The Broad Institute Genomics Platform"/>
            <consortium name="The Broad Institute Genome Sequencing Center for Infectious Disease"/>
            <person name="Wu L."/>
            <person name="Ma J."/>
        </authorList>
    </citation>
    <scope>NUCLEOTIDE SEQUENCE [LARGE SCALE GENOMIC DNA]</scope>
    <source>
        <strain evidence="2">CGMCC 1.15407</strain>
    </source>
</reference>